<evidence type="ECO:0000313" key="3">
    <source>
        <dbReference type="Proteomes" id="UP000238358"/>
    </source>
</evidence>
<name>A0A2S0M5F3_MEGEL</name>
<proteinExistence type="predicted"/>
<dbReference type="Proteomes" id="UP000238358">
    <property type="component" value="Chromosome"/>
</dbReference>
<evidence type="ECO:0000313" key="2">
    <source>
        <dbReference type="EMBL" id="AVO26686.1"/>
    </source>
</evidence>
<evidence type="ECO:0008006" key="4">
    <source>
        <dbReference type="Google" id="ProtNLM"/>
    </source>
</evidence>
<feature type="chain" id="PRO_5015509714" description="SLH domain-containing protein" evidence="1">
    <location>
        <begin position="24"/>
        <end position="428"/>
    </location>
</feature>
<sequence length="428" mass="49163">MNLRKSVASTVILTLLFIGSVSAKVNQNIASPPVEVSEADCQHMQHLVDLGIVQLPTGCRDVRTSKFTREQMTVLTLQALYRLGMGTPDGRAESEYLQDGKEDILYLKAVFHKELENKGMLEDYRLLTDLSPSSEASDEKKDEERKFKVSGEIRYNDVKHSGNKRWDWHDRRLRERIFLEGRVNDNWHAFGMFEGNQYFSDHENHSNTFKGERFYVRGLIGSALLTAGKYGYILGDGNIFDSTIRGATIDWGYPFRFEGTLAKTKPNGDLASLGVKRSNGNGTYGMGIHHFGENDWGDKERTIHELYYTYAFNDKILANFMYLGSDLSDPQGRKHGFVFKVQDGHVKSWRLGTDEWDLRYYYQPEGTYMAHTMNGLAGYMDGFKGWSLIYQRTILMDTVLNIEYYRLHELTTGDAGNTLWVDVTYYFE</sequence>
<dbReference type="OrthoDB" id="1634655at2"/>
<dbReference type="AlphaFoldDB" id="A0A2S0M5F3"/>
<accession>A0A2S0M5F3</accession>
<gene>
    <name evidence="2" type="ORF">C6Y28_03110</name>
</gene>
<feature type="signal peptide" evidence="1">
    <location>
        <begin position="1"/>
        <end position="23"/>
    </location>
</feature>
<evidence type="ECO:0000256" key="1">
    <source>
        <dbReference type="SAM" id="SignalP"/>
    </source>
</evidence>
<dbReference type="EMBL" id="CP027569">
    <property type="protein sequence ID" value="AVO26686.1"/>
    <property type="molecule type" value="Genomic_DNA"/>
</dbReference>
<dbReference type="RefSeq" id="WP_027894759.1">
    <property type="nucleotide sequence ID" value="NZ_CP027569.1"/>
</dbReference>
<protein>
    <recommendedName>
        <fullName evidence="4">SLH domain-containing protein</fullName>
    </recommendedName>
</protein>
<keyword evidence="1" id="KW-0732">Signal</keyword>
<reference evidence="2 3" key="1">
    <citation type="journal article" date="2018" name="Genome Announc.">
        <title>Complete genomes of two Megasphaera elsdenii strains, NCIMB 702410 and ATCC 25940.</title>
        <authorList>
            <person name="Hatmaker E.A."/>
            <person name="O'Dell K."/>
            <person name="Riley L.A."/>
            <person name="Klingeman D.M."/>
            <person name="Guss A.M."/>
        </authorList>
    </citation>
    <scope>NUCLEOTIDE SEQUENCE [LARGE SCALE GENOMIC DNA]</scope>
    <source>
        <strain evidence="2 3">NCIMB702410</strain>
    </source>
</reference>
<organism evidence="2 3">
    <name type="scientific">Megasphaera elsdenii</name>
    <dbReference type="NCBI Taxonomy" id="907"/>
    <lineage>
        <taxon>Bacteria</taxon>
        <taxon>Bacillati</taxon>
        <taxon>Bacillota</taxon>
        <taxon>Negativicutes</taxon>
        <taxon>Veillonellales</taxon>
        <taxon>Veillonellaceae</taxon>
        <taxon>Megasphaera</taxon>
    </lineage>
</organism>